<dbReference type="Gramene" id="rna46775">
    <property type="protein sequence ID" value="RHN40607.1"/>
    <property type="gene ID" value="gene46775"/>
</dbReference>
<proteinExistence type="predicted"/>
<sequence>MGKKYALIVGLWYPNNSNYPVNLNYREIDYLRSLETLTSLVTETPPYERHMSPTMEKIWIAVRAAFHKSHQPYERLESLRKAFEGQSQVEALALEELEVAIAAEALAFEEMEVAILAAIEKGRNKALALQKKEELEADRAVAADASRSDDERTGNEMT</sequence>
<feature type="region of interest" description="Disordered" evidence="1">
    <location>
        <begin position="138"/>
        <end position="158"/>
    </location>
</feature>
<evidence type="ECO:0000313" key="3">
    <source>
        <dbReference type="Proteomes" id="UP000265566"/>
    </source>
</evidence>
<dbReference type="Proteomes" id="UP000265566">
    <property type="component" value="Chromosome 8"/>
</dbReference>
<reference evidence="3" key="1">
    <citation type="journal article" date="2018" name="Nat. Plants">
        <title>Whole-genome landscape of Medicago truncatula symbiotic genes.</title>
        <authorList>
            <person name="Pecrix Y."/>
            <person name="Staton S.E."/>
            <person name="Sallet E."/>
            <person name="Lelandais-Briere C."/>
            <person name="Moreau S."/>
            <person name="Carrere S."/>
            <person name="Blein T."/>
            <person name="Jardinaud M.F."/>
            <person name="Latrasse D."/>
            <person name="Zouine M."/>
            <person name="Zahm M."/>
            <person name="Kreplak J."/>
            <person name="Mayjonade B."/>
            <person name="Satge C."/>
            <person name="Perez M."/>
            <person name="Cauet S."/>
            <person name="Marande W."/>
            <person name="Chantry-Darmon C."/>
            <person name="Lopez-Roques C."/>
            <person name="Bouchez O."/>
            <person name="Berard A."/>
            <person name="Debelle F."/>
            <person name="Munos S."/>
            <person name="Bendahmane A."/>
            <person name="Berges H."/>
            <person name="Niebel A."/>
            <person name="Buitink J."/>
            <person name="Frugier F."/>
            <person name="Benhamed M."/>
            <person name="Crespi M."/>
            <person name="Gouzy J."/>
            <person name="Gamas P."/>
        </authorList>
    </citation>
    <scope>NUCLEOTIDE SEQUENCE [LARGE SCALE GENOMIC DNA]</scope>
    <source>
        <strain evidence="3">cv. Jemalong A17</strain>
    </source>
</reference>
<dbReference type="AlphaFoldDB" id="A0A396GPG8"/>
<name>A0A396GPG8_MEDTR</name>
<evidence type="ECO:0000313" key="2">
    <source>
        <dbReference type="EMBL" id="RHN40607.1"/>
    </source>
</evidence>
<protein>
    <submittedName>
        <fullName evidence="2">Uncharacterized protein</fullName>
    </submittedName>
</protein>
<organism evidence="2 3">
    <name type="scientific">Medicago truncatula</name>
    <name type="common">Barrel medic</name>
    <name type="synonym">Medicago tribuloides</name>
    <dbReference type="NCBI Taxonomy" id="3880"/>
    <lineage>
        <taxon>Eukaryota</taxon>
        <taxon>Viridiplantae</taxon>
        <taxon>Streptophyta</taxon>
        <taxon>Embryophyta</taxon>
        <taxon>Tracheophyta</taxon>
        <taxon>Spermatophyta</taxon>
        <taxon>Magnoliopsida</taxon>
        <taxon>eudicotyledons</taxon>
        <taxon>Gunneridae</taxon>
        <taxon>Pentapetalae</taxon>
        <taxon>rosids</taxon>
        <taxon>fabids</taxon>
        <taxon>Fabales</taxon>
        <taxon>Fabaceae</taxon>
        <taxon>Papilionoideae</taxon>
        <taxon>50 kb inversion clade</taxon>
        <taxon>NPAAA clade</taxon>
        <taxon>Hologalegina</taxon>
        <taxon>IRL clade</taxon>
        <taxon>Trifolieae</taxon>
        <taxon>Medicago</taxon>
    </lineage>
</organism>
<dbReference type="EMBL" id="PSQE01000008">
    <property type="protein sequence ID" value="RHN40607.1"/>
    <property type="molecule type" value="Genomic_DNA"/>
</dbReference>
<accession>A0A396GPG8</accession>
<gene>
    <name evidence="2" type="ORF">MtrunA17_Chr8g0356531</name>
</gene>
<comment type="caution">
    <text evidence="2">The sequence shown here is derived from an EMBL/GenBank/DDBJ whole genome shotgun (WGS) entry which is preliminary data.</text>
</comment>
<evidence type="ECO:0000256" key="1">
    <source>
        <dbReference type="SAM" id="MobiDB-lite"/>
    </source>
</evidence>